<dbReference type="Gene3D" id="3.30.70.1430">
    <property type="entry name" value="Multidrug efflux transporter AcrB pore domain"/>
    <property type="match status" value="1"/>
</dbReference>
<gene>
    <name evidence="2" type="ORF">SE17_38535</name>
</gene>
<sequence>MIRWMVGTSLKLRYLVLVTAAALMVFGLIQLPRTPLDVFPEFAPPRVEIQTPSLGMSAEEVESLITVPLEQAFNGLEGLDIMRSKSIPDLSSIELLFKPGTNELRARQVVQERLGAVLPTM</sequence>
<name>A0A0P9H2V0_9CHLR</name>
<keyword evidence="1" id="KW-0812">Transmembrane</keyword>
<dbReference type="Pfam" id="PF00873">
    <property type="entry name" value="ACR_tran"/>
    <property type="match status" value="1"/>
</dbReference>
<dbReference type="SUPFAM" id="SSF82693">
    <property type="entry name" value="Multidrug efflux transporter AcrB pore domain, PN1, PN2, PC1 and PC2 subdomains"/>
    <property type="match status" value="1"/>
</dbReference>
<organism evidence="2 3">
    <name type="scientific">Kouleothrix aurantiaca</name>
    <dbReference type="NCBI Taxonomy" id="186479"/>
    <lineage>
        <taxon>Bacteria</taxon>
        <taxon>Bacillati</taxon>
        <taxon>Chloroflexota</taxon>
        <taxon>Chloroflexia</taxon>
        <taxon>Chloroflexales</taxon>
        <taxon>Roseiflexineae</taxon>
        <taxon>Roseiflexaceae</taxon>
        <taxon>Kouleothrix</taxon>
    </lineage>
</organism>
<keyword evidence="3" id="KW-1185">Reference proteome</keyword>
<dbReference type="PANTHER" id="PTHR32063">
    <property type="match status" value="1"/>
</dbReference>
<dbReference type="PANTHER" id="PTHR32063:SF4">
    <property type="entry name" value="SLR6043 PROTEIN"/>
    <property type="match status" value="1"/>
</dbReference>
<accession>A0A0P9H2V0</accession>
<dbReference type="GO" id="GO:0005886">
    <property type="term" value="C:plasma membrane"/>
    <property type="evidence" value="ECO:0007669"/>
    <property type="project" value="TreeGrafter"/>
</dbReference>
<evidence type="ECO:0008006" key="4">
    <source>
        <dbReference type="Google" id="ProtNLM"/>
    </source>
</evidence>
<dbReference type="InterPro" id="IPR001036">
    <property type="entry name" value="Acrflvin-R"/>
</dbReference>
<proteinExistence type="predicted"/>
<comment type="caution">
    <text evidence="2">The sequence shown here is derived from an EMBL/GenBank/DDBJ whole genome shotgun (WGS) entry which is preliminary data.</text>
</comment>
<feature type="transmembrane region" description="Helical" evidence="1">
    <location>
        <begin position="12"/>
        <end position="31"/>
    </location>
</feature>
<dbReference type="GO" id="GO:0042910">
    <property type="term" value="F:xenobiotic transmembrane transporter activity"/>
    <property type="evidence" value="ECO:0007669"/>
    <property type="project" value="TreeGrafter"/>
</dbReference>
<feature type="non-terminal residue" evidence="2">
    <location>
        <position position="121"/>
    </location>
</feature>
<dbReference type="EMBL" id="LJCR01002722">
    <property type="protein sequence ID" value="KPV48351.1"/>
    <property type="molecule type" value="Genomic_DNA"/>
</dbReference>
<reference evidence="2 3" key="1">
    <citation type="submission" date="2015-09" db="EMBL/GenBank/DDBJ databases">
        <title>Draft genome sequence of Kouleothrix aurantiaca JCM 19913.</title>
        <authorList>
            <person name="Hemp J."/>
        </authorList>
    </citation>
    <scope>NUCLEOTIDE SEQUENCE [LARGE SCALE GENOMIC DNA]</scope>
    <source>
        <strain evidence="2 3">COM-B</strain>
    </source>
</reference>
<keyword evidence="1" id="KW-1133">Transmembrane helix</keyword>
<protein>
    <recommendedName>
        <fullName evidence="4">Efflux RND transporter permease subunit</fullName>
    </recommendedName>
</protein>
<dbReference type="Proteomes" id="UP000050509">
    <property type="component" value="Unassembled WGS sequence"/>
</dbReference>
<dbReference type="AlphaFoldDB" id="A0A0P9H2V0"/>
<evidence type="ECO:0000256" key="1">
    <source>
        <dbReference type="SAM" id="Phobius"/>
    </source>
</evidence>
<evidence type="ECO:0000313" key="2">
    <source>
        <dbReference type="EMBL" id="KPV48351.1"/>
    </source>
</evidence>
<keyword evidence="1" id="KW-0472">Membrane</keyword>
<evidence type="ECO:0000313" key="3">
    <source>
        <dbReference type="Proteomes" id="UP000050509"/>
    </source>
</evidence>